<comment type="catalytic activity">
    <reaction evidence="1">
        <text>[E2 ubiquitin-conjugating enzyme]-S-ubiquitinyl-L-cysteine + [acceptor protein]-L-lysine = [E2 ubiquitin-conjugating enzyme]-L-cysteine + [acceptor protein]-N(6)-ubiquitinyl-L-lysine.</text>
        <dbReference type="EC" id="2.3.2.31"/>
    </reaction>
</comment>
<dbReference type="InterPro" id="IPR002156">
    <property type="entry name" value="RNaseH_domain"/>
</dbReference>
<gene>
    <name evidence="12" type="ORF">ERUC_LOCUS5940</name>
</gene>
<evidence type="ECO:0000256" key="8">
    <source>
        <dbReference type="ARBA" id="ARBA00022771"/>
    </source>
</evidence>
<dbReference type="Pfam" id="PF13456">
    <property type="entry name" value="RVT_3"/>
    <property type="match status" value="1"/>
</dbReference>
<keyword evidence="8" id="KW-0863">Zinc-finger</keyword>
<keyword evidence="7" id="KW-0677">Repeat</keyword>
<evidence type="ECO:0000256" key="7">
    <source>
        <dbReference type="ARBA" id="ARBA00022737"/>
    </source>
</evidence>
<keyword evidence="5" id="KW-0808">Transferase</keyword>
<dbReference type="PROSITE" id="PS00518">
    <property type="entry name" value="ZF_RING_1"/>
    <property type="match status" value="1"/>
</dbReference>
<evidence type="ECO:0000313" key="13">
    <source>
        <dbReference type="Proteomes" id="UP001642260"/>
    </source>
</evidence>
<dbReference type="Gene3D" id="3.30.40.10">
    <property type="entry name" value="Zinc/RING finger domain, C3HC4 (zinc finger)"/>
    <property type="match status" value="1"/>
</dbReference>
<dbReference type="Proteomes" id="UP001642260">
    <property type="component" value="Unassembled WGS sequence"/>
</dbReference>
<evidence type="ECO:0000256" key="10">
    <source>
        <dbReference type="ARBA" id="ARBA00022833"/>
    </source>
</evidence>
<evidence type="ECO:0000256" key="1">
    <source>
        <dbReference type="ARBA" id="ARBA00001798"/>
    </source>
</evidence>
<dbReference type="Gene3D" id="1.20.120.1750">
    <property type="match status" value="1"/>
</dbReference>
<dbReference type="AlphaFoldDB" id="A0ABC8J976"/>
<dbReference type="GO" id="GO:0008270">
    <property type="term" value="F:zinc ion binding"/>
    <property type="evidence" value="ECO:0007669"/>
    <property type="project" value="UniProtKB-KW"/>
</dbReference>
<dbReference type="PANTHER" id="PTHR11685">
    <property type="entry name" value="RBR FAMILY RING FINGER AND IBR DOMAIN-CONTAINING"/>
    <property type="match status" value="1"/>
</dbReference>
<organism evidence="12 13">
    <name type="scientific">Eruca vesicaria subsp. sativa</name>
    <name type="common">Garden rocket</name>
    <name type="synonym">Eruca sativa</name>
    <dbReference type="NCBI Taxonomy" id="29727"/>
    <lineage>
        <taxon>Eukaryota</taxon>
        <taxon>Viridiplantae</taxon>
        <taxon>Streptophyta</taxon>
        <taxon>Embryophyta</taxon>
        <taxon>Tracheophyta</taxon>
        <taxon>Spermatophyta</taxon>
        <taxon>Magnoliopsida</taxon>
        <taxon>eudicotyledons</taxon>
        <taxon>Gunneridae</taxon>
        <taxon>Pentapetalae</taxon>
        <taxon>rosids</taxon>
        <taxon>malvids</taxon>
        <taxon>Brassicales</taxon>
        <taxon>Brassicaceae</taxon>
        <taxon>Brassiceae</taxon>
        <taxon>Eruca</taxon>
    </lineage>
</organism>
<dbReference type="InterPro" id="IPR044066">
    <property type="entry name" value="TRIAD_supradom"/>
</dbReference>
<evidence type="ECO:0000256" key="4">
    <source>
        <dbReference type="ARBA" id="ARBA00012251"/>
    </source>
</evidence>
<dbReference type="InterPro" id="IPR031127">
    <property type="entry name" value="E3_UB_ligase_RBR"/>
</dbReference>
<dbReference type="InterPro" id="IPR013083">
    <property type="entry name" value="Znf_RING/FYVE/PHD"/>
</dbReference>
<evidence type="ECO:0000256" key="6">
    <source>
        <dbReference type="ARBA" id="ARBA00022723"/>
    </source>
</evidence>
<reference evidence="12 13" key="1">
    <citation type="submission" date="2022-03" db="EMBL/GenBank/DDBJ databases">
        <authorList>
            <person name="Macdonald S."/>
            <person name="Ahmed S."/>
            <person name="Newling K."/>
        </authorList>
    </citation>
    <scope>NUCLEOTIDE SEQUENCE [LARGE SCALE GENOMIC DNA]</scope>
</reference>
<protein>
    <recommendedName>
        <fullName evidence="4">RBR-type E3 ubiquitin transferase</fullName>
        <ecNumber evidence="4">2.3.2.31</ecNumber>
    </recommendedName>
</protein>
<keyword evidence="13" id="KW-1185">Reference proteome</keyword>
<dbReference type="InterPro" id="IPR017907">
    <property type="entry name" value="Znf_RING_CS"/>
</dbReference>
<dbReference type="EC" id="2.3.2.31" evidence="4"/>
<accession>A0ABC8J976</accession>
<keyword evidence="10" id="KW-0862">Zinc</keyword>
<comment type="caution">
    <text evidence="12">The sequence shown here is derived from an EMBL/GenBank/DDBJ whole genome shotgun (WGS) entry which is preliminary data.</text>
</comment>
<dbReference type="SUPFAM" id="SSF57850">
    <property type="entry name" value="RING/U-box"/>
    <property type="match status" value="3"/>
</dbReference>
<comment type="cofactor">
    <cofactor evidence="2">
        <name>Zn(2+)</name>
        <dbReference type="ChEBI" id="CHEBI:29105"/>
    </cofactor>
</comment>
<dbReference type="Pfam" id="PF01485">
    <property type="entry name" value="IBR"/>
    <property type="match status" value="2"/>
</dbReference>
<dbReference type="InterPro" id="IPR002867">
    <property type="entry name" value="IBR_dom"/>
</dbReference>
<dbReference type="CDD" id="cd22584">
    <property type="entry name" value="Rcat_RBR_unk"/>
    <property type="match status" value="1"/>
</dbReference>
<comment type="pathway">
    <text evidence="3">Protein modification; protein ubiquitination.</text>
</comment>
<evidence type="ECO:0000313" key="12">
    <source>
        <dbReference type="EMBL" id="CAH8311365.1"/>
    </source>
</evidence>
<dbReference type="GO" id="GO:0061630">
    <property type="term" value="F:ubiquitin protein ligase activity"/>
    <property type="evidence" value="ECO:0007669"/>
    <property type="project" value="UniProtKB-EC"/>
</dbReference>
<evidence type="ECO:0000259" key="11">
    <source>
        <dbReference type="PROSITE" id="PS51873"/>
    </source>
</evidence>
<keyword evidence="6" id="KW-0479">Metal-binding</keyword>
<dbReference type="PROSITE" id="PS51873">
    <property type="entry name" value="TRIAD"/>
    <property type="match status" value="1"/>
</dbReference>
<evidence type="ECO:0000256" key="2">
    <source>
        <dbReference type="ARBA" id="ARBA00001947"/>
    </source>
</evidence>
<keyword evidence="9" id="KW-0833">Ubl conjugation pathway</keyword>
<evidence type="ECO:0000256" key="9">
    <source>
        <dbReference type="ARBA" id="ARBA00022786"/>
    </source>
</evidence>
<evidence type="ECO:0000256" key="3">
    <source>
        <dbReference type="ARBA" id="ARBA00004906"/>
    </source>
</evidence>
<evidence type="ECO:0000256" key="5">
    <source>
        <dbReference type="ARBA" id="ARBA00022679"/>
    </source>
</evidence>
<name>A0ABC8J976_ERUVS</name>
<dbReference type="Gene3D" id="3.30.420.10">
    <property type="entry name" value="Ribonuclease H-like superfamily/Ribonuclease H"/>
    <property type="match status" value="1"/>
</dbReference>
<dbReference type="InterPro" id="IPR036397">
    <property type="entry name" value="RNaseH_sf"/>
</dbReference>
<proteinExistence type="predicted"/>
<feature type="domain" description="RING-type" evidence="11">
    <location>
        <begin position="169"/>
        <end position="382"/>
    </location>
</feature>
<sequence length="382" mass="43034">MDDEELELARQKLDLVSVRTYRLYSKGLVSEELIKNVTTLVGGSGLSLCDSNDNSKLETYKALRTRGFLVHPEAAELAAIFQGLSWALELGVKSIQFFCDDSIILDYVTDKAAPKESIVAKLLKKVTLLQKEFTSCQAFPVRRDMNSVIKLAKDAIASQTRWRDDTNTEYETCPACYAHVSPRQKLEVESGCFHRICFTCIRDCFSSQRARGDTLLCPYPGCDKELVLEDCRGIADDNDLNLIIHRKKEKAIPVLDRVYCPEPSCNFLMSDHDLVDPRQKKSVARTCVKCGLCFCKKCHVPWHDKKTCDEFKKSKSYLTSDAALFESLVKTEGWMKCPQCATVVQKNGGCQRISCRHCNHKFCYACGAACTRKKMSCNCSPS</sequence>
<dbReference type="EMBL" id="CAKOAT010072932">
    <property type="protein sequence ID" value="CAH8311365.1"/>
    <property type="molecule type" value="Genomic_DNA"/>
</dbReference>
<dbReference type="SMART" id="SM00647">
    <property type="entry name" value="IBR"/>
    <property type="match status" value="2"/>
</dbReference>